<evidence type="ECO:0000259" key="2">
    <source>
        <dbReference type="PROSITE" id="PS50119"/>
    </source>
</evidence>
<name>A0A9D4R2W6_DREPO</name>
<dbReference type="Gene3D" id="3.30.160.60">
    <property type="entry name" value="Classic Zinc Finger"/>
    <property type="match status" value="1"/>
</dbReference>
<dbReference type="Pfam" id="PF00643">
    <property type="entry name" value="zf-B_box"/>
    <property type="match status" value="1"/>
</dbReference>
<evidence type="ECO:0000313" key="4">
    <source>
        <dbReference type="Proteomes" id="UP000828390"/>
    </source>
</evidence>
<dbReference type="PANTHER" id="PTHR25462:SF296">
    <property type="entry name" value="MEIOTIC P26, ISOFORM F"/>
    <property type="match status" value="1"/>
</dbReference>
<gene>
    <name evidence="3" type="ORF">DPMN_094476</name>
</gene>
<dbReference type="PROSITE" id="PS50119">
    <property type="entry name" value="ZF_BBOX"/>
    <property type="match status" value="1"/>
</dbReference>
<dbReference type="EMBL" id="JAIWYP010000003">
    <property type="protein sequence ID" value="KAH3851987.1"/>
    <property type="molecule type" value="Genomic_DNA"/>
</dbReference>
<dbReference type="CDD" id="cd19756">
    <property type="entry name" value="Bbox2"/>
    <property type="match status" value="1"/>
</dbReference>
<feature type="domain" description="B box-type" evidence="2">
    <location>
        <begin position="83"/>
        <end position="119"/>
    </location>
</feature>
<comment type="caution">
    <text evidence="3">The sequence shown here is derived from an EMBL/GenBank/DDBJ whole genome shotgun (WGS) entry which is preliminary data.</text>
</comment>
<keyword evidence="1" id="KW-0862">Zinc</keyword>
<dbReference type="GO" id="GO:0008270">
    <property type="term" value="F:zinc ion binding"/>
    <property type="evidence" value="ECO:0007669"/>
    <property type="project" value="UniProtKB-KW"/>
</dbReference>
<keyword evidence="1" id="KW-0479">Metal-binding</keyword>
<keyword evidence="1" id="KW-0863">Zinc-finger</keyword>
<dbReference type="AlphaFoldDB" id="A0A9D4R2W6"/>
<keyword evidence="4" id="KW-1185">Reference proteome</keyword>
<proteinExistence type="predicted"/>
<dbReference type="Proteomes" id="UP000828390">
    <property type="component" value="Unassembled WGS sequence"/>
</dbReference>
<dbReference type="SUPFAM" id="SSF57845">
    <property type="entry name" value="B-box zinc-binding domain"/>
    <property type="match status" value="1"/>
</dbReference>
<protein>
    <recommendedName>
        <fullName evidence="2">B box-type domain-containing protein</fullName>
    </recommendedName>
</protein>
<evidence type="ECO:0000313" key="3">
    <source>
        <dbReference type="EMBL" id="KAH3851987.1"/>
    </source>
</evidence>
<sequence length="455" mass="51263">MADASMYIKSRDSETIASYFCLTCKNKNTVTEAKEYCKICDSCFCDQCINLHSQLFQNHTTYGPKEMEKWPVAMATQEFLENCGVHKGKKLTLFCEDHSKLCCDTCILLSHRQCSKLTLIADTILSATEHQQLSAKMNTILGQLMKLQTNWESNLKSLQFSYEEMLKEIRSKRERINASLDELEKATLMEMDEVKASLNASLKFDVDTCSRLCTELTRLSGSIQEIGKKDKDLAFIAHQKSEEMIKQADKYQNNNSMQTEVSLKFIIYNDIEEYLSNLSGLGHTIYITKELNKQGSPDQAIIVTGATPVSVRIPSDTRATCSIYICGMFNGQILVTDCNNNRLKLLDLQLKVVSDCDMSGTPYIMCLITPCQVAVAVNKHIQFVSVNSGQLVKGRRLQLQHNCYGVAHHQGDLYVTSGQALCKYTLTGTLVNKMYKDKSTTSTGNGHEHYCPDKY</sequence>
<evidence type="ECO:0000256" key="1">
    <source>
        <dbReference type="PROSITE-ProRule" id="PRU00024"/>
    </source>
</evidence>
<dbReference type="InterPro" id="IPR047153">
    <property type="entry name" value="TRIM45/56/19-like"/>
</dbReference>
<dbReference type="InterPro" id="IPR000315">
    <property type="entry name" value="Znf_B-box"/>
</dbReference>
<reference evidence="3" key="1">
    <citation type="journal article" date="2019" name="bioRxiv">
        <title>The Genome of the Zebra Mussel, Dreissena polymorpha: A Resource for Invasive Species Research.</title>
        <authorList>
            <person name="McCartney M.A."/>
            <person name="Auch B."/>
            <person name="Kono T."/>
            <person name="Mallez S."/>
            <person name="Zhang Y."/>
            <person name="Obille A."/>
            <person name="Becker A."/>
            <person name="Abrahante J.E."/>
            <person name="Garbe J."/>
            <person name="Badalamenti J.P."/>
            <person name="Herman A."/>
            <person name="Mangelson H."/>
            <person name="Liachko I."/>
            <person name="Sullivan S."/>
            <person name="Sone E.D."/>
            <person name="Koren S."/>
            <person name="Silverstein K.A.T."/>
            <person name="Beckman K.B."/>
            <person name="Gohl D.M."/>
        </authorList>
    </citation>
    <scope>NUCLEOTIDE SEQUENCE</scope>
    <source>
        <strain evidence="3">Duluth1</strain>
        <tissue evidence="3">Whole animal</tissue>
    </source>
</reference>
<organism evidence="3 4">
    <name type="scientific">Dreissena polymorpha</name>
    <name type="common">Zebra mussel</name>
    <name type="synonym">Mytilus polymorpha</name>
    <dbReference type="NCBI Taxonomy" id="45954"/>
    <lineage>
        <taxon>Eukaryota</taxon>
        <taxon>Metazoa</taxon>
        <taxon>Spiralia</taxon>
        <taxon>Lophotrochozoa</taxon>
        <taxon>Mollusca</taxon>
        <taxon>Bivalvia</taxon>
        <taxon>Autobranchia</taxon>
        <taxon>Heteroconchia</taxon>
        <taxon>Euheterodonta</taxon>
        <taxon>Imparidentia</taxon>
        <taxon>Neoheterodontei</taxon>
        <taxon>Myida</taxon>
        <taxon>Dreissenoidea</taxon>
        <taxon>Dreissenidae</taxon>
        <taxon>Dreissena</taxon>
    </lineage>
</organism>
<reference evidence="3" key="2">
    <citation type="submission" date="2020-11" db="EMBL/GenBank/DDBJ databases">
        <authorList>
            <person name="McCartney M.A."/>
            <person name="Auch B."/>
            <person name="Kono T."/>
            <person name="Mallez S."/>
            <person name="Becker A."/>
            <person name="Gohl D.M."/>
            <person name="Silverstein K.A.T."/>
            <person name="Koren S."/>
            <person name="Bechman K.B."/>
            <person name="Herman A."/>
            <person name="Abrahante J.E."/>
            <person name="Garbe J."/>
        </authorList>
    </citation>
    <scope>NUCLEOTIDE SEQUENCE</scope>
    <source>
        <strain evidence="3">Duluth1</strain>
        <tissue evidence="3">Whole animal</tissue>
    </source>
</reference>
<dbReference type="PANTHER" id="PTHR25462">
    <property type="entry name" value="BONUS, ISOFORM C-RELATED"/>
    <property type="match status" value="1"/>
</dbReference>
<accession>A0A9D4R2W6</accession>